<dbReference type="GO" id="GO:0007127">
    <property type="term" value="P:meiosis I"/>
    <property type="evidence" value="ECO:0007669"/>
    <property type="project" value="InterPro"/>
</dbReference>
<dbReference type="AlphaFoldDB" id="F7AVQ6"/>
<dbReference type="InParanoid" id="F7AVQ6"/>
<dbReference type="GeneTree" id="ENSGT00390000005656"/>
<organism evidence="1 2">
    <name type="scientific">Ciona intestinalis</name>
    <name type="common">Transparent sea squirt</name>
    <name type="synonym">Ascidia intestinalis</name>
    <dbReference type="NCBI Taxonomy" id="7719"/>
    <lineage>
        <taxon>Eukaryota</taxon>
        <taxon>Metazoa</taxon>
        <taxon>Chordata</taxon>
        <taxon>Tunicata</taxon>
        <taxon>Ascidiacea</taxon>
        <taxon>Phlebobranchia</taxon>
        <taxon>Cionidae</taxon>
        <taxon>Ciona</taxon>
    </lineage>
</organism>
<dbReference type="EMBL" id="EAAA01002046">
    <property type="status" value="NOT_ANNOTATED_CDS"/>
    <property type="molecule type" value="Genomic_DNA"/>
</dbReference>
<sequence length="391" mass="44232">KKEMTSFVNNVRYPFARQPGQCVIVDLSTTYTQDNIEAVCNGITRFSNLLCLMKNGPRRVPHFSILCALTYPEVLLPFIQLNNESHTRIQGAVEELRRLSRETTNHCGASSVKMLEQALREAVNQFHKFKRNDLFFSKLEVTVMCFRPPQTLLALVKTTLTGIDISDIPRVTLFGMAPTGDYPVPDDITLSNDDADLTGILELVSGEVDSVCVEMFLRRLLSDKSTDREHVHLYFNSGLRIKCDLQERVLDPSEFIFSQHFVLSSNADHIKNVQLKAVKPGESVPITQLQIIQQVPSASVCESVLFGHPYVMYNSRCWRMEWNELETNQNRFITFSQYLIDNDVCVVCKNITQQSNKRGRIQLPTALFLIMAAPNPATLLIKSIASGTLLL</sequence>
<dbReference type="Proteomes" id="UP000008144">
    <property type="component" value="Chromosome 5"/>
</dbReference>
<dbReference type="GO" id="GO:0007283">
    <property type="term" value="P:spermatogenesis"/>
    <property type="evidence" value="ECO:0000318"/>
    <property type="project" value="GO_Central"/>
</dbReference>
<evidence type="ECO:0000313" key="2">
    <source>
        <dbReference type="Proteomes" id="UP000008144"/>
    </source>
</evidence>
<reference evidence="1" key="3">
    <citation type="submission" date="2025-08" db="UniProtKB">
        <authorList>
            <consortium name="Ensembl"/>
        </authorList>
    </citation>
    <scope>IDENTIFICATION</scope>
</reference>
<reference evidence="1" key="4">
    <citation type="submission" date="2025-09" db="UniProtKB">
        <authorList>
            <consortium name="Ensembl"/>
        </authorList>
    </citation>
    <scope>IDENTIFICATION</scope>
</reference>
<dbReference type="STRING" id="7719.ENSCINP00000023048"/>
<dbReference type="HOGENOM" id="CLU_038694_0_0_1"/>
<proteinExistence type="predicted"/>
<reference evidence="2" key="1">
    <citation type="journal article" date="2002" name="Science">
        <title>The draft genome of Ciona intestinalis: insights into chordate and vertebrate origins.</title>
        <authorList>
            <person name="Dehal P."/>
            <person name="Satou Y."/>
            <person name="Campbell R.K."/>
            <person name="Chapman J."/>
            <person name="Degnan B."/>
            <person name="De Tomaso A."/>
            <person name="Davidson B."/>
            <person name="Di Gregorio A."/>
            <person name="Gelpke M."/>
            <person name="Goodstein D.M."/>
            <person name="Harafuji N."/>
            <person name="Hastings K.E."/>
            <person name="Ho I."/>
            <person name="Hotta K."/>
            <person name="Huang W."/>
            <person name="Kawashima T."/>
            <person name="Lemaire P."/>
            <person name="Martinez D."/>
            <person name="Meinertzhagen I.A."/>
            <person name="Necula S."/>
            <person name="Nonaka M."/>
            <person name="Putnam N."/>
            <person name="Rash S."/>
            <person name="Saiga H."/>
            <person name="Satake M."/>
            <person name="Terry A."/>
            <person name="Yamada L."/>
            <person name="Wang H.G."/>
            <person name="Awazu S."/>
            <person name="Azumi K."/>
            <person name="Boore J."/>
            <person name="Branno M."/>
            <person name="Chin-Bow S."/>
            <person name="DeSantis R."/>
            <person name="Doyle S."/>
            <person name="Francino P."/>
            <person name="Keys D.N."/>
            <person name="Haga S."/>
            <person name="Hayashi H."/>
            <person name="Hino K."/>
            <person name="Imai K.S."/>
            <person name="Inaba K."/>
            <person name="Kano S."/>
            <person name="Kobayashi K."/>
            <person name="Kobayashi M."/>
            <person name="Lee B.I."/>
            <person name="Makabe K.W."/>
            <person name="Manohar C."/>
            <person name="Matassi G."/>
            <person name="Medina M."/>
            <person name="Mochizuki Y."/>
            <person name="Mount S."/>
            <person name="Morishita T."/>
            <person name="Miura S."/>
            <person name="Nakayama A."/>
            <person name="Nishizaka S."/>
            <person name="Nomoto H."/>
            <person name="Ohta F."/>
            <person name="Oishi K."/>
            <person name="Rigoutsos I."/>
            <person name="Sano M."/>
            <person name="Sasaki A."/>
            <person name="Sasakura Y."/>
            <person name="Shoguchi E."/>
            <person name="Shin-i T."/>
            <person name="Spagnuolo A."/>
            <person name="Stainier D."/>
            <person name="Suzuki M.M."/>
            <person name="Tassy O."/>
            <person name="Takatori N."/>
            <person name="Tokuoka M."/>
            <person name="Yagi K."/>
            <person name="Yoshizaki F."/>
            <person name="Wada S."/>
            <person name="Zhang C."/>
            <person name="Hyatt P.D."/>
            <person name="Larimer F."/>
            <person name="Detter C."/>
            <person name="Doggett N."/>
            <person name="Glavina T."/>
            <person name="Hawkins T."/>
            <person name="Richardson P."/>
            <person name="Lucas S."/>
            <person name="Kohara Y."/>
            <person name="Levine M."/>
            <person name="Satoh N."/>
            <person name="Rokhsar D.S."/>
        </authorList>
    </citation>
    <scope>NUCLEOTIDE SEQUENCE [LARGE SCALE GENOMIC DNA]</scope>
</reference>
<evidence type="ECO:0000313" key="1">
    <source>
        <dbReference type="Ensembl" id="ENSCINP00000023048.2"/>
    </source>
</evidence>
<dbReference type="OMA" id="LRKHPCK"/>
<dbReference type="Ensembl" id="ENSCINT00000023294.2">
    <property type="protein sequence ID" value="ENSCINP00000023048.2"/>
    <property type="gene ID" value="ENSCING00000012312.2"/>
</dbReference>
<dbReference type="InterPro" id="IPR033587">
    <property type="entry name" value="M1AP"/>
</dbReference>
<reference evidence="1" key="2">
    <citation type="journal article" date="2008" name="Genome Biol.">
        <title>Improved genome assembly and evidence-based global gene model set for the chordate Ciona intestinalis: new insight into intron and operon populations.</title>
        <authorList>
            <person name="Satou Y."/>
            <person name="Mineta K."/>
            <person name="Ogasawara M."/>
            <person name="Sasakura Y."/>
            <person name="Shoguchi E."/>
            <person name="Ueno K."/>
            <person name="Yamada L."/>
            <person name="Matsumoto J."/>
            <person name="Wasserscheid J."/>
            <person name="Dewar K."/>
            <person name="Wiley G.B."/>
            <person name="Macmil S.L."/>
            <person name="Roe B.A."/>
            <person name="Zeller R.W."/>
            <person name="Hastings K.E."/>
            <person name="Lemaire P."/>
            <person name="Lindquist E."/>
            <person name="Endo T."/>
            <person name="Hotta K."/>
            <person name="Inaba K."/>
        </authorList>
    </citation>
    <scope>NUCLEOTIDE SEQUENCE [LARGE SCALE GENOMIC DNA]</scope>
    <source>
        <strain evidence="1">wild type</strain>
    </source>
</reference>
<dbReference type="PANTHER" id="PTHR28642:SF1">
    <property type="entry name" value="MEIOSIS 1 ARREST PROTEIN"/>
    <property type="match status" value="1"/>
</dbReference>
<dbReference type="GO" id="GO:0051308">
    <property type="term" value="P:male meiosis chromosome separation"/>
    <property type="evidence" value="ECO:0000318"/>
    <property type="project" value="GO_Central"/>
</dbReference>
<dbReference type="PANTHER" id="PTHR28642">
    <property type="entry name" value="MEIOSIS 1 ARREST PROTEIN"/>
    <property type="match status" value="1"/>
</dbReference>
<name>F7AVQ6_CIOIN</name>
<protein>
    <submittedName>
        <fullName evidence="1">Uncharacterized protein</fullName>
    </submittedName>
</protein>
<accession>F7AVQ6</accession>
<keyword evidence="2" id="KW-1185">Reference proteome</keyword>